<organism evidence="1 2">
    <name type="scientific">Caenorhabditis briggsae</name>
    <dbReference type="NCBI Taxonomy" id="6238"/>
    <lineage>
        <taxon>Eukaryota</taxon>
        <taxon>Metazoa</taxon>
        <taxon>Ecdysozoa</taxon>
        <taxon>Nematoda</taxon>
        <taxon>Chromadorea</taxon>
        <taxon>Rhabditida</taxon>
        <taxon>Rhabditina</taxon>
        <taxon>Rhabditomorpha</taxon>
        <taxon>Rhabditoidea</taxon>
        <taxon>Rhabditidae</taxon>
        <taxon>Peloderinae</taxon>
        <taxon>Caenorhabditis</taxon>
    </lineage>
</organism>
<name>A0AAE9CU91_CAEBR</name>
<gene>
    <name evidence="1" type="ORF">L3Y34_011265</name>
</gene>
<sequence>MCSRLMFKTPAGSNPNLSKSFLYPPLRCSSLSNVWLPIAIVDVSHISNIVMAELTLETVIADNTEIPTGRTSSENWFCRKSGTTAHL</sequence>
<proteinExistence type="predicted"/>
<dbReference type="Proteomes" id="UP000827892">
    <property type="component" value="Chromosome X"/>
</dbReference>
<protein>
    <submittedName>
        <fullName evidence="1">Uncharacterized protein</fullName>
    </submittedName>
</protein>
<accession>A0AAE9CU91</accession>
<evidence type="ECO:0000313" key="2">
    <source>
        <dbReference type="Proteomes" id="UP000827892"/>
    </source>
</evidence>
<dbReference type="AlphaFoldDB" id="A0AAE9CU91"/>
<evidence type="ECO:0000313" key="1">
    <source>
        <dbReference type="EMBL" id="ULT81269.1"/>
    </source>
</evidence>
<reference evidence="1 2" key="1">
    <citation type="submission" date="2022-05" db="EMBL/GenBank/DDBJ databases">
        <title>Chromosome-level reference genomes for two strains of Caenorhabditis briggsae: an improved platform for comparative genomics.</title>
        <authorList>
            <person name="Stevens L."/>
            <person name="Andersen E.C."/>
        </authorList>
    </citation>
    <scope>NUCLEOTIDE SEQUENCE [LARGE SCALE GENOMIC DNA]</scope>
    <source>
        <strain evidence="1">QX1410_ONT</strain>
        <tissue evidence="1">Whole-organism</tissue>
    </source>
</reference>
<dbReference type="EMBL" id="CP090896">
    <property type="protein sequence ID" value="ULT81269.1"/>
    <property type="molecule type" value="Genomic_DNA"/>
</dbReference>